<evidence type="ECO:0008006" key="4">
    <source>
        <dbReference type="Google" id="ProtNLM"/>
    </source>
</evidence>
<evidence type="ECO:0000256" key="1">
    <source>
        <dbReference type="SAM" id="Phobius"/>
    </source>
</evidence>
<keyword evidence="1" id="KW-0472">Membrane</keyword>
<evidence type="ECO:0000313" key="3">
    <source>
        <dbReference type="Proteomes" id="UP001318300"/>
    </source>
</evidence>
<sequence>MRTVWAAASCALENVPCDDGGGSSMDATGLFVTVVLVVAAIVLFGVLLLGRSRR</sequence>
<keyword evidence="1" id="KW-1133">Transmembrane helix</keyword>
<keyword evidence="3" id="KW-1185">Reference proteome</keyword>
<keyword evidence="1" id="KW-0812">Transmembrane</keyword>
<proteinExistence type="predicted"/>
<feature type="transmembrane region" description="Helical" evidence="1">
    <location>
        <begin position="27"/>
        <end position="49"/>
    </location>
</feature>
<organism evidence="2 3">
    <name type="scientific">Curtobacterium salicis</name>
    <dbReference type="NCBI Taxonomy" id="1779862"/>
    <lineage>
        <taxon>Bacteria</taxon>
        <taxon>Bacillati</taxon>
        <taxon>Actinomycetota</taxon>
        <taxon>Actinomycetes</taxon>
        <taxon>Micrococcales</taxon>
        <taxon>Microbacteriaceae</taxon>
        <taxon>Curtobacterium</taxon>
    </lineage>
</organism>
<comment type="caution">
    <text evidence="2">The sequence shown here is derived from an EMBL/GenBank/DDBJ whole genome shotgun (WGS) entry which is preliminary data.</text>
</comment>
<evidence type="ECO:0000313" key="2">
    <source>
        <dbReference type="EMBL" id="NII41273.1"/>
    </source>
</evidence>
<name>A0ABX0T8P8_9MICO</name>
<accession>A0ABX0T8P8</accession>
<protein>
    <recommendedName>
        <fullName evidence="4">LPXTG cell wall anchor domain-containing protein</fullName>
    </recommendedName>
</protein>
<gene>
    <name evidence="2" type="ORF">E9228_001920</name>
</gene>
<dbReference type="RefSeq" id="WP_166780358.1">
    <property type="nucleotide sequence ID" value="NZ_JAAOYO010000003.1"/>
</dbReference>
<dbReference type="Proteomes" id="UP001318300">
    <property type="component" value="Unassembled WGS sequence"/>
</dbReference>
<reference evidence="2 3" key="1">
    <citation type="submission" date="2020-03" db="EMBL/GenBank/DDBJ databases">
        <title>Above-ground endophytic microbial communities from plants in different locations in the United States.</title>
        <authorList>
            <person name="Frank C."/>
        </authorList>
    </citation>
    <scope>NUCLEOTIDE SEQUENCE [LARGE SCALE GENOMIC DNA]</scope>
    <source>
        <strain evidence="2 3">WW7</strain>
    </source>
</reference>
<dbReference type="EMBL" id="JAAOYO010000003">
    <property type="protein sequence ID" value="NII41273.1"/>
    <property type="molecule type" value="Genomic_DNA"/>
</dbReference>